<reference evidence="2 3" key="1">
    <citation type="journal article" date="2024" name="G3 (Bethesda)">
        <title>Genome assembly of Hibiscus sabdariffa L. provides insights into metabolisms of medicinal natural products.</title>
        <authorList>
            <person name="Kim T."/>
        </authorList>
    </citation>
    <scope>NUCLEOTIDE SEQUENCE [LARGE SCALE GENOMIC DNA]</scope>
    <source>
        <strain evidence="2">TK-2024</strain>
        <tissue evidence="2">Old leaves</tissue>
    </source>
</reference>
<feature type="transmembrane region" description="Helical" evidence="1">
    <location>
        <begin position="333"/>
        <end position="355"/>
    </location>
</feature>
<evidence type="ECO:0000313" key="2">
    <source>
        <dbReference type="EMBL" id="KAK8517716.1"/>
    </source>
</evidence>
<sequence length="363" mass="39763">MGHPEEKDVATAGGWQKVINEVIKAVVVVRTSVCRSFDTDTAGVRVGTGFVVDKQRGIILTSRDLAIRGPAVAEVMFANQEETTVQPIYVDPVHDFGFFRYNPESIKYLDYEEIPLVPEAACVGLDIRVIGNDSGEKVSVLSGTLACLNRDAPSYKKDGYNDFNTFYMQAATGTHYGSIGSPVIDWHGRAVAMHVGGLVSGAPAFFLPLERVVRALEFLQAKGYYYIDKWEAVTIPRGTLQVTFVYKRFDEICEIGLVDAEIGMLDPANVVTGMLVVDSVVPDSLAENHLKKGDVLVTVNSQVITQFLALETLLDDNVDRMVNLQFQRRGTDFTVELLVGLLLSLSCLFSSAMVINSDFDCGG</sequence>
<keyword evidence="3" id="KW-1185">Reference proteome</keyword>
<dbReference type="Pfam" id="PF13365">
    <property type="entry name" value="Trypsin_2"/>
    <property type="match status" value="1"/>
</dbReference>
<dbReference type="InterPro" id="IPR009003">
    <property type="entry name" value="Peptidase_S1_PA"/>
</dbReference>
<dbReference type="PANTHER" id="PTHR46366">
    <property type="entry name" value="PRO-APOPTOTIC SERINE PROTEASE NMA111"/>
    <property type="match status" value="1"/>
</dbReference>
<dbReference type="EMBL" id="JBBPBM010000055">
    <property type="protein sequence ID" value="KAK8517716.1"/>
    <property type="molecule type" value="Genomic_DNA"/>
</dbReference>
<proteinExistence type="predicted"/>
<dbReference type="PANTHER" id="PTHR46366:SF1">
    <property type="entry name" value="PDZ DOMAIN-CONTAINING PROTEIN C1685.05"/>
    <property type="match status" value="1"/>
</dbReference>
<dbReference type="SUPFAM" id="SSF50156">
    <property type="entry name" value="PDZ domain-like"/>
    <property type="match status" value="1"/>
</dbReference>
<dbReference type="Proteomes" id="UP001472677">
    <property type="component" value="Unassembled WGS sequence"/>
</dbReference>
<evidence type="ECO:0008006" key="4">
    <source>
        <dbReference type="Google" id="ProtNLM"/>
    </source>
</evidence>
<dbReference type="Gene3D" id="2.40.10.120">
    <property type="match status" value="1"/>
</dbReference>
<keyword evidence="1" id="KW-1133">Transmembrane helix</keyword>
<dbReference type="SUPFAM" id="SSF50494">
    <property type="entry name" value="Trypsin-like serine proteases"/>
    <property type="match status" value="1"/>
</dbReference>
<evidence type="ECO:0000313" key="3">
    <source>
        <dbReference type="Proteomes" id="UP001472677"/>
    </source>
</evidence>
<gene>
    <name evidence="2" type="ORF">V6N12_016557</name>
</gene>
<keyword evidence="1" id="KW-0812">Transmembrane</keyword>
<protein>
    <recommendedName>
        <fullName evidence="4">PDZ domain-containing protein</fullName>
    </recommendedName>
</protein>
<dbReference type="Gene3D" id="2.30.42.10">
    <property type="match status" value="1"/>
</dbReference>
<evidence type="ECO:0000256" key="1">
    <source>
        <dbReference type="SAM" id="Phobius"/>
    </source>
</evidence>
<dbReference type="InterPro" id="IPR036034">
    <property type="entry name" value="PDZ_sf"/>
</dbReference>
<keyword evidence="1" id="KW-0472">Membrane</keyword>
<name>A0ABR2CDY9_9ROSI</name>
<accession>A0ABR2CDY9</accession>
<organism evidence="2 3">
    <name type="scientific">Hibiscus sabdariffa</name>
    <name type="common">roselle</name>
    <dbReference type="NCBI Taxonomy" id="183260"/>
    <lineage>
        <taxon>Eukaryota</taxon>
        <taxon>Viridiplantae</taxon>
        <taxon>Streptophyta</taxon>
        <taxon>Embryophyta</taxon>
        <taxon>Tracheophyta</taxon>
        <taxon>Spermatophyta</taxon>
        <taxon>Magnoliopsida</taxon>
        <taxon>eudicotyledons</taxon>
        <taxon>Gunneridae</taxon>
        <taxon>Pentapetalae</taxon>
        <taxon>rosids</taxon>
        <taxon>malvids</taxon>
        <taxon>Malvales</taxon>
        <taxon>Malvaceae</taxon>
        <taxon>Malvoideae</taxon>
        <taxon>Hibiscus</taxon>
    </lineage>
</organism>
<comment type="caution">
    <text evidence="2">The sequence shown here is derived from an EMBL/GenBank/DDBJ whole genome shotgun (WGS) entry which is preliminary data.</text>
</comment>